<dbReference type="PANTHER" id="PTHR30595:SF6">
    <property type="entry name" value="SCHLAFEN ALBA-2 DOMAIN-CONTAINING PROTEIN"/>
    <property type="match status" value="1"/>
</dbReference>
<name>A0A7V6PBA3_9HYPH</name>
<accession>A0A7V6PBA3</accession>
<proteinExistence type="predicted"/>
<protein>
    <submittedName>
        <fullName evidence="2">Transcriptional regulator</fullName>
    </submittedName>
</protein>
<dbReference type="Gene3D" id="3.30.950.30">
    <property type="entry name" value="Schlafen, AAA domain"/>
    <property type="match status" value="1"/>
</dbReference>
<dbReference type="Gene3D" id="3.30.565.60">
    <property type="match status" value="1"/>
</dbReference>
<reference evidence="2 3" key="1">
    <citation type="journal article" date="2020" name="Biotechnol. Biofuels">
        <title>New insights from the biogas microbiome by comprehensive genome-resolved metagenomics of nearly 1600 species originating from multiple anaerobic digesters.</title>
        <authorList>
            <person name="Campanaro S."/>
            <person name="Treu L."/>
            <person name="Rodriguez-R L.M."/>
            <person name="Kovalovszki A."/>
            <person name="Ziels R.M."/>
            <person name="Maus I."/>
            <person name="Zhu X."/>
            <person name="Kougias P.G."/>
            <person name="Basile A."/>
            <person name="Luo G."/>
            <person name="Schluter A."/>
            <person name="Konstantinidis K.T."/>
            <person name="Angelidaki I."/>
        </authorList>
    </citation>
    <scope>NUCLEOTIDE SEQUENCE [LARGE SCALE GENOMIC DNA]</scope>
    <source>
        <strain evidence="2">AS04akNAM_66</strain>
    </source>
</reference>
<dbReference type="EMBL" id="DUMN01000279">
    <property type="protein sequence ID" value="HHV67847.1"/>
    <property type="molecule type" value="Genomic_DNA"/>
</dbReference>
<gene>
    <name evidence="2" type="ORF">GXX48_09440</name>
</gene>
<comment type="caution">
    <text evidence="2">The sequence shown here is derived from an EMBL/GenBank/DDBJ whole genome shotgun (WGS) entry which is preliminary data.</text>
</comment>
<evidence type="ECO:0000313" key="3">
    <source>
        <dbReference type="Proteomes" id="UP000551563"/>
    </source>
</evidence>
<feature type="domain" description="Schlafen AlbA-2" evidence="1">
    <location>
        <begin position="19"/>
        <end position="146"/>
    </location>
</feature>
<dbReference type="InterPro" id="IPR038461">
    <property type="entry name" value="Schlafen_AlbA_2_dom_sf"/>
</dbReference>
<dbReference type="Pfam" id="PF04326">
    <property type="entry name" value="SLFN_AlbA_2"/>
    <property type="match status" value="1"/>
</dbReference>
<dbReference type="InterPro" id="IPR007421">
    <property type="entry name" value="Schlafen_AlbA_2_dom"/>
</dbReference>
<evidence type="ECO:0000313" key="2">
    <source>
        <dbReference type="EMBL" id="HHV67847.1"/>
    </source>
</evidence>
<sequence>MIPKESSKDLIRILNETDETENLEAKLCSKSVSKSVYETICALSNEPDLGGGTILLGVEKEEALFSFYTAVGVTDPDKISSDIASACQTTFNIPIRLDIHAEKVDRNTIIRINVPELPKASKPLYFKATGLPRGAYRRIGPTDVRCTDEDMPVFFSGKAEQSFDEQIVRDAHWGDIDPKAIQAYRSARAETNPHAETLSWSDQELLHAIGAIRYVDGVVKITNTGLIVFGTNASLRRLAPAHRVDYIRIPGNQWVEDPETPFQSIDMRGPLITLVARVMAAISDDLPKVFRVGSASSGQRQETPVVPLRVLREAVVNSLMHRNFQLNRPVQVLRYGNRITIKNPGYSLKNEDRFDESGSIIRNPKIAEILHETRFAETKGSGIRVMRKMMAESGLAEPTFESDRESDEFTATLLFHHFLDENDIQWLSKFKDIELTNDQLKALIFVREVGAISNSVYRSMTKTDTLTASKSLRKLRTLALFSEHGSGRSISYVPGPEMLLRLNNGELSPTIHGKAATMDGSNILTVEHLPPQLRTVVKAVHLSSRLVPESAMQLIEDLCAWRELSLVEISELLVRSPSHVSQRYIGPMIESGRLAYTFPEMPQHPNQKYKSSRK</sequence>
<dbReference type="InterPro" id="IPR038475">
    <property type="entry name" value="RecG_C_sf"/>
</dbReference>
<dbReference type="PANTHER" id="PTHR30595">
    <property type="entry name" value="GLPR-RELATED TRANSCRIPTIONAL REPRESSOR"/>
    <property type="match status" value="1"/>
</dbReference>
<evidence type="ECO:0000259" key="1">
    <source>
        <dbReference type="Pfam" id="PF04326"/>
    </source>
</evidence>
<dbReference type="Proteomes" id="UP000551563">
    <property type="component" value="Unassembled WGS sequence"/>
</dbReference>
<dbReference type="AlphaFoldDB" id="A0A7V6PBA3"/>
<organism evidence="2 3">
    <name type="scientific">Brucella intermedia</name>
    <dbReference type="NCBI Taxonomy" id="94625"/>
    <lineage>
        <taxon>Bacteria</taxon>
        <taxon>Pseudomonadati</taxon>
        <taxon>Pseudomonadota</taxon>
        <taxon>Alphaproteobacteria</taxon>
        <taxon>Hyphomicrobiales</taxon>
        <taxon>Brucellaceae</taxon>
        <taxon>Brucella/Ochrobactrum group</taxon>
        <taxon>Brucella</taxon>
    </lineage>
</organism>
<dbReference type="Pfam" id="PF13749">
    <property type="entry name" value="HATPase_c_4"/>
    <property type="match status" value="1"/>
</dbReference>